<dbReference type="Pfam" id="PF02823">
    <property type="entry name" value="ATP-synt_DE_N"/>
    <property type="match status" value="1"/>
</dbReference>
<dbReference type="SUPFAM" id="SSF51344">
    <property type="entry name" value="Epsilon subunit of F1F0-ATP synthase N-terminal domain"/>
    <property type="match status" value="1"/>
</dbReference>
<keyword evidence="6 10" id="KW-0406">Ion transport</keyword>
<dbReference type="CDD" id="cd12152">
    <property type="entry name" value="F1-ATPase_delta"/>
    <property type="match status" value="1"/>
</dbReference>
<evidence type="ECO:0000256" key="6">
    <source>
        <dbReference type="ARBA" id="ARBA00023065"/>
    </source>
</evidence>
<name>A0A650EKS3_9HELI</name>
<dbReference type="InterPro" id="IPR020546">
    <property type="entry name" value="ATP_synth_F1_dsu/esu_N"/>
</dbReference>
<evidence type="ECO:0000313" key="13">
    <source>
        <dbReference type="EMBL" id="QGT50042.1"/>
    </source>
</evidence>
<keyword evidence="4 10" id="KW-0813">Transport</keyword>
<dbReference type="PANTHER" id="PTHR13822">
    <property type="entry name" value="ATP SYNTHASE DELTA/EPSILON CHAIN"/>
    <property type="match status" value="1"/>
</dbReference>
<evidence type="ECO:0000256" key="10">
    <source>
        <dbReference type="HAMAP-Rule" id="MF_00530"/>
    </source>
</evidence>
<dbReference type="GO" id="GO:0012505">
    <property type="term" value="C:endomembrane system"/>
    <property type="evidence" value="ECO:0007669"/>
    <property type="project" value="UniProtKB-SubCell"/>
</dbReference>
<dbReference type="AlphaFoldDB" id="A0A650EKS3"/>
<evidence type="ECO:0000256" key="4">
    <source>
        <dbReference type="ARBA" id="ARBA00022448"/>
    </source>
</evidence>
<dbReference type="EMBL" id="MN577567">
    <property type="protein sequence ID" value="QGT50042.1"/>
    <property type="molecule type" value="Genomic_DNA"/>
</dbReference>
<feature type="domain" description="ATP synthase F1 complex delta/epsilon subunit N-terminal" evidence="12">
    <location>
        <begin position="5"/>
        <end position="83"/>
    </location>
</feature>
<evidence type="ECO:0000256" key="5">
    <source>
        <dbReference type="ARBA" id="ARBA00022475"/>
    </source>
</evidence>
<organism evidence="13">
    <name type="scientific">uncultured Helicobacter sp</name>
    <dbReference type="NCBI Taxonomy" id="175537"/>
    <lineage>
        <taxon>Bacteria</taxon>
        <taxon>Pseudomonadati</taxon>
        <taxon>Campylobacterota</taxon>
        <taxon>Epsilonproteobacteria</taxon>
        <taxon>Campylobacterales</taxon>
        <taxon>Helicobacteraceae</taxon>
        <taxon>Helicobacter</taxon>
        <taxon>environmental samples</taxon>
    </lineage>
</organism>
<evidence type="ECO:0000256" key="8">
    <source>
        <dbReference type="ARBA" id="ARBA00023196"/>
    </source>
</evidence>
<dbReference type="Gene3D" id="2.60.15.10">
    <property type="entry name" value="F0F1 ATP synthase delta/epsilon subunit, N-terminal"/>
    <property type="match status" value="1"/>
</dbReference>
<dbReference type="GO" id="GO:0005524">
    <property type="term" value="F:ATP binding"/>
    <property type="evidence" value="ECO:0007669"/>
    <property type="project" value="UniProtKB-UniRule"/>
</dbReference>
<evidence type="ECO:0000256" key="1">
    <source>
        <dbReference type="ARBA" id="ARBA00003543"/>
    </source>
</evidence>
<dbReference type="PANTHER" id="PTHR13822:SF10">
    <property type="entry name" value="ATP SYNTHASE EPSILON CHAIN, CHLOROPLASTIC"/>
    <property type="match status" value="1"/>
</dbReference>
<evidence type="ECO:0000256" key="2">
    <source>
        <dbReference type="ARBA" id="ARBA00004184"/>
    </source>
</evidence>
<evidence type="ECO:0000256" key="7">
    <source>
        <dbReference type="ARBA" id="ARBA00023136"/>
    </source>
</evidence>
<keyword evidence="10" id="KW-0375">Hydrogen ion transport</keyword>
<keyword evidence="7 10" id="KW-0472">Membrane</keyword>
<sequence length="130" mass="13787">MENINLSIVTPYGTIYDGEVKYVIMPGSEGEFGVYPGHYNLLSLLKVGVVEFESTNGSKELVAINWGYAQVSPTDVKVLADGAVAISGNLESEIASAIDNAKQLLNEATSDSAIIGTVVSRIESAAKSRF</sequence>
<evidence type="ECO:0000259" key="12">
    <source>
        <dbReference type="Pfam" id="PF02823"/>
    </source>
</evidence>
<dbReference type="GO" id="GO:0005886">
    <property type="term" value="C:plasma membrane"/>
    <property type="evidence" value="ECO:0007669"/>
    <property type="project" value="UniProtKB-SubCell"/>
</dbReference>
<keyword evidence="5 10" id="KW-1003">Cell membrane</keyword>
<keyword evidence="9 10" id="KW-0066">ATP synthesis</keyword>
<dbReference type="InterPro" id="IPR001469">
    <property type="entry name" value="ATP_synth_F1_dsu/esu"/>
</dbReference>
<proteinExistence type="inferred from homology"/>
<accession>A0A650EKS3</accession>
<dbReference type="GO" id="GO:0045259">
    <property type="term" value="C:proton-transporting ATP synthase complex"/>
    <property type="evidence" value="ECO:0007669"/>
    <property type="project" value="UniProtKB-KW"/>
</dbReference>
<dbReference type="GO" id="GO:0046933">
    <property type="term" value="F:proton-transporting ATP synthase activity, rotational mechanism"/>
    <property type="evidence" value="ECO:0007669"/>
    <property type="project" value="UniProtKB-UniRule"/>
</dbReference>
<evidence type="ECO:0000256" key="3">
    <source>
        <dbReference type="ARBA" id="ARBA00005712"/>
    </source>
</evidence>
<evidence type="ECO:0000256" key="9">
    <source>
        <dbReference type="ARBA" id="ARBA00023310"/>
    </source>
</evidence>
<gene>
    <name evidence="10 13" type="primary">atpC</name>
    <name evidence="13" type="ORF">Helico4rc_1620</name>
</gene>
<dbReference type="InterPro" id="IPR036771">
    <property type="entry name" value="ATPsynth_dsu/esu_N"/>
</dbReference>
<dbReference type="NCBIfam" id="TIGR01216">
    <property type="entry name" value="ATP_synt_epsi"/>
    <property type="match status" value="1"/>
</dbReference>
<comment type="similarity">
    <text evidence="3 10 11">Belongs to the ATPase epsilon chain family.</text>
</comment>
<keyword evidence="8 10" id="KW-0139">CF(1)</keyword>
<reference evidence="13" key="1">
    <citation type="journal article" date="2020" name="J. ISSAAS">
        <title>Lactobacilli and other gastrointestinal microbiota of Peromyscus leucopus, reservoir host for agents of Lyme disease and other zoonoses in North America.</title>
        <authorList>
            <person name="Milovic A."/>
            <person name="Bassam K."/>
            <person name="Shao H."/>
            <person name="Chatzistamou I."/>
            <person name="Tufts D.M."/>
            <person name="Diuk-Wasser M."/>
            <person name="Barbour A.G."/>
        </authorList>
    </citation>
    <scope>NUCLEOTIDE SEQUENCE</scope>
    <source>
        <strain evidence="13">LL4</strain>
    </source>
</reference>
<comment type="function">
    <text evidence="1 10">Produces ATP from ADP in the presence of a proton gradient across the membrane.</text>
</comment>
<protein>
    <recommendedName>
        <fullName evidence="10">ATP synthase epsilon chain</fullName>
    </recommendedName>
    <alternativeName>
        <fullName evidence="10">ATP synthase F1 sector epsilon subunit</fullName>
    </alternativeName>
    <alternativeName>
        <fullName evidence="10">F-ATPase epsilon subunit</fullName>
    </alternativeName>
</protein>
<dbReference type="HAMAP" id="MF_00530">
    <property type="entry name" value="ATP_synth_epsil_bac"/>
    <property type="match status" value="1"/>
</dbReference>
<comment type="subcellular location">
    <subcellularLocation>
        <location evidence="10">Cell membrane</location>
        <topology evidence="10">Peripheral membrane protein</topology>
    </subcellularLocation>
    <subcellularLocation>
        <location evidence="2">Endomembrane system</location>
        <topology evidence="2">Peripheral membrane protein</topology>
    </subcellularLocation>
</comment>
<evidence type="ECO:0000256" key="11">
    <source>
        <dbReference type="RuleBase" id="RU003656"/>
    </source>
</evidence>
<comment type="subunit">
    <text evidence="10 11">F-type ATPases have 2 components, CF(1) - the catalytic core - and CF(0) - the membrane proton channel. CF(1) has five subunits: alpha(3), beta(3), gamma(1), delta(1), epsilon(1). CF(0) has three main subunits: a, b and c.</text>
</comment>